<evidence type="ECO:0000313" key="7">
    <source>
        <dbReference type="Proteomes" id="UP000245202"/>
    </source>
</evidence>
<comment type="similarity">
    <text evidence="1">Belongs to the methyltransferase superfamily.</text>
</comment>
<dbReference type="PANTHER" id="PTHR44942">
    <property type="entry name" value="METHYLTRANSF_11 DOMAIN-CONTAINING PROTEIN"/>
    <property type="match status" value="1"/>
</dbReference>
<feature type="coiled-coil region" evidence="4">
    <location>
        <begin position="248"/>
        <end position="296"/>
    </location>
</feature>
<organism evidence="6 7">
    <name type="scientific">Paenibacillus agaridevorans</name>
    <dbReference type="NCBI Taxonomy" id="171404"/>
    <lineage>
        <taxon>Bacteria</taxon>
        <taxon>Bacillati</taxon>
        <taxon>Bacillota</taxon>
        <taxon>Bacilli</taxon>
        <taxon>Bacillales</taxon>
        <taxon>Paenibacillaceae</taxon>
        <taxon>Paenibacillus</taxon>
    </lineage>
</organism>
<dbReference type="AlphaFoldDB" id="A0A2R5EN56"/>
<keyword evidence="2 6" id="KW-0489">Methyltransferase</keyword>
<dbReference type="Pfam" id="PF08241">
    <property type="entry name" value="Methyltransf_11"/>
    <property type="match status" value="1"/>
</dbReference>
<protein>
    <submittedName>
        <fullName evidence="6">Putative SAM-dependent methyltransferase</fullName>
    </submittedName>
</protein>
<dbReference type="Gene3D" id="3.40.50.150">
    <property type="entry name" value="Vaccinia Virus protein VP39"/>
    <property type="match status" value="1"/>
</dbReference>
<dbReference type="InterPro" id="IPR029063">
    <property type="entry name" value="SAM-dependent_MTases_sf"/>
</dbReference>
<name>A0A2R5EN56_9BACL</name>
<dbReference type="CDD" id="cd02440">
    <property type="entry name" value="AdoMet_MTases"/>
    <property type="match status" value="1"/>
</dbReference>
<evidence type="ECO:0000256" key="1">
    <source>
        <dbReference type="ARBA" id="ARBA00008361"/>
    </source>
</evidence>
<sequence>MKFTGERFIPGIEEYDKTPMAYEHWQRYYSTLSHIKSKVVIDIACGEGYGSNLMAESAGQVYGVDISKETIHHAEKKYVRNNLTFSQGSVEKLDFDDNTIDVVISFETIEHVNLEAQYLFITEVKRVLKKDGILILSCPNKRVASDYAFDTWGYRNEFHVKEHYIDEFSHFLKSFFEHVNFSYQRYETVLILSSENATSMDIILKNQSSFEHAQNMIVICSQFEVGLSLKNSIVLEEPGTYLELTRNLAGAEKHINLILTRIETLEKQNGQLQGEKDKLREIVELLSMELDQAENTSLIMAQENITLLTYKKELERLLNTRSLKLMNRLFTMKQKIKNMYKRGK</sequence>
<comment type="caution">
    <text evidence="6">The sequence shown here is derived from an EMBL/GenBank/DDBJ whole genome shotgun (WGS) entry which is preliminary data.</text>
</comment>
<dbReference type="PANTHER" id="PTHR44942:SF4">
    <property type="entry name" value="METHYLTRANSFERASE TYPE 11 DOMAIN-CONTAINING PROTEIN"/>
    <property type="match status" value="1"/>
</dbReference>
<dbReference type="InterPro" id="IPR013216">
    <property type="entry name" value="Methyltransf_11"/>
</dbReference>
<gene>
    <name evidence="6" type="ORF">PAT3040_02564</name>
</gene>
<evidence type="ECO:0000313" key="6">
    <source>
        <dbReference type="EMBL" id="GBG07997.1"/>
    </source>
</evidence>
<accession>A0A2R5EN56</accession>
<feature type="domain" description="Methyltransferase type 11" evidence="5">
    <location>
        <begin position="42"/>
        <end position="136"/>
    </location>
</feature>
<dbReference type="InterPro" id="IPR051052">
    <property type="entry name" value="Diverse_substrate_MTase"/>
</dbReference>
<evidence type="ECO:0000256" key="3">
    <source>
        <dbReference type="ARBA" id="ARBA00022679"/>
    </source>
</evidence>
<keyword evidence="3 6" id="KW-0808">Transferase</keyword>
<dbReference type="GO" id="GO:0032259">
    <property type="term" value="P:methylation"/>
    <property type="evidence" value="ECO:0007669"/>
    <property type="project" value="UniProtKB-KW"/>
</dbReference>
<dbReference type="Proteomes" id="UP000245202">
    <property type="component" value="Unassembled WGS sequence"/>
</dbReference>
<evidence type="ECO:0000256" key="4">
    <source>
        <dbReference type="SAM" id="Coils"/>
    </source>
</evidence>
<keyword evidence="7" id="KW-1185">Reference proteome</keyword>
<evidence type="ECO:0000256" key="2">
    <source>
        <dbReference type="ARBA" id="ARBA00022603"/>
    </source>
</evidence>
<dbReference type="EMBL" id="BDQX01000126">
    <property type="protein sequence ID" value="GBG07997.1"/>
    <property type="molecule type" value="Genomic_DNA"/>
</dbReference>
<keyword evidence="4" id="KW-0175">Coiled coil</keyword>
<evidence type="ECO:0000259" key="5">
    <source>
        <dbReference type="Pfam" id="PF08241"/>
    </source>
</evidence>
<reference evidence="6 7" key="1">
    <citation type="submission" date="2017-08" db="EMBL/GenBank/DDBJ databases">
        <title>Substantial Increase in Enzyme Production by Combined Drug-Resistance Mutations in Paenibacillus agaridevorans.</title>
        <authorList>
            <person name="Tanaka Y."/>
            <person name="Funane K."/>
            <person name="Hosaka T."/>
            <person name="Shiwa Y."/>
            <person name="Fujita N."/>
            <person name="Miyazaki T."/>
            <person name="Yoshikawa H."/>
            <person name="Murakami K."/>
            <person name="Kasahara K."/>
            <person name="Inaoka T."/>
            <person name="Hiraga Y."/>
            <person name="Ochi K."/>
        </authorList>
    </citation>
    <scope>NUCLEOTIDE SEQUENCE [LARGE SCALE GENOMIC DNA]</scope>
    <source>
        <strain evidence="6 7">T-3040</strain>
    </source>
</reference>
<dbReference type="GO" id="GO:0008757">
    <property type="term" value="F:S-adenosylmethionine-dependent methyltransferase activity"/>
    <property type="evidence" value="ECO:0007669"/>
    <property type="project" value="InterPro"/>
</dbReference>
<dbReference type="RefSeq" id="WP_108992962.1">
    <property type="nucleotide sequence ID" value="NZ_BDQX01000126.1"/>
</dbReference>
<proteinExistence type="inferred from homology"/>
<dbReference type="SUPFAM" id="SSF53335">
    <property type="entry name" value="S-adenosyl-L-methionine-dependent methyltransferases"/>
    <property type="match status" value="1"/>
</dbReference>